<proteinExistence type="predicted"/>
<reference evidence="1 2" key="1">
    <citation type="submission" date="2020-06" db="EMBL/GenBank/DDBJ databases">
        <title>Photobacterium damselae subsp. damselae comparative genomics.</title>
        <authorList>
            <person name="Osorio C.R."/>
        </authorList>
    </citation>
    <scope>NUCLEOTIDE SEQUENCE [LARGE SCALE GENOMIC DNA]</scope>
    <source>
        <strain evidence="1 2">TW250/03</strain>
    </source>
</reference>
<dbReference type="Proteomes" id="UP000533429">
    <property type="component" value="Unassembled WGS sequence"/>
</dbReference>
<evidence type="ECO:0000313" key="2">
    <source>
        <dbReference type="Proteomes" id="UP000533429"/>
    </source>
</evidence>
<dbReference type="EMBL" id="JABXOR010001070">
    <property type="protein sequence ID" value="NVP01909.1"/>
    <property type="molecule type" value="Genomic_DNA"/>
</dbReference>
<accession>A0A850R323</accession>
<protein>
    <submittedName>
        <fullName evidence="1">Uncharacterized protein</fullName>
    </submittedName>
</protein>
<evidence type="ECO:0000313" key="1">
    <source>
        <dbReference type="EMBL" id="NVP01909.1"/>
    </source>
</evidence>
<name>A0A850R323_PHODD</name>
<gene>
    <name evidence="1" type="ORF">HWA77_16970</name>
</gene>
<organism evidence="1 2">
    <name type="scientific">Photobacterium damselae subsp. damselae</name>
    <name type="common">Listonella damsela</name>
    <dbReference type="NCBI Taxonomy" id="85581"/>
    <lineage>
        <taxon>Bacteria</taxon>
        <taxon>Pseudomonadati</taxon>
        <taxon>Pseudomonadota</taxon>
        <taxon>Gammaproteobacteria</taxon>
        <taxon>Vibrionales</taxon>
        <taxon>Vibrionaceae</taxon>
        <taxon>Photobacterium</taxon>
    </lineage>
</organism>
<comment type="caution">
    <text evidence="1">The sequence shown here is derived from an EMBL/GenBank/DDBJ whole genome shotgun (WGS) entry which is preliminary data.</text>
</comment>
<dbReference type="AlphaFoldDB" id="A0A850R323"/>
<sequence length="193" mass="22051">MCNSNVDNNFQVIIEQLAQDANKSCGLVYELFVERFTNSVDTFLSSLSHNEKEQVLTIAQRYGYSACVDEDIDDNDCTVCCHGIDIDCCPAGCADARGDFTDDILFETDNFSFNAATIIFDELTELCMQVAQHKLISPVKWCELKLYIVKNEQAIDWFDTLYIDVDIDPEFVRINYSELVKYLQKKILNCKNS</sequence>